<keyword evidence="2 6" id="KW-0560">Oxidoreductase</keyword>
<feature type="domain" description="Fe-containing alcohol dehydrogenase-like C-terminal" evidence="5">
    <location>
        <begin position="192"/>
        <end position="391"/>
    </location>
</feature>
<dbReference type="SUPFAM" id="SSF56796">
    <property type="entry name" value="Dehydroquinate synthase-like"/>
    <property type="match status" value="1"/>
</dbReference>
<evidence type="ECO:0000259" key="4">
    <source>
        <dbReference type="Pfam" id="PF00465"/>
    </source>
</evidence>
<name>A0A485M801_9ZZZZ</name>
<feature type="domain" description="Alcohol dehydrogenase iron-type/glycerol dehydrogenase GldA" evidence="4">
    <location>
        <begin position="11"/>
        <end position="180"/>
    </location>
</feature>
<dbReference type="InterPro" id="IPR039697">
    <property type="entry name" value="Alcohol_dehydrogenase_Fe"/>
</dbReference>
<dbReference type="GO" id="GO:0004022">
    <property type="term" value="F:alcohol dehydrogenase (NAD+) activity"/>
    <property type="evidence" value="ECO:0007669"/>
    <property type="project" value="TreeGrafter"/>
</dbReference>
<dbReference type="GO" id="GO:0047516">
    <property type="term" value="F:1,3-propanediol dehydrogenase activity"/>
    <property type="evidence" value="ECO:0007669"/>
    <property type="project" value="UniProtKB-EC"/>
</dbReference>
<proteinExistence type="inferred from homology"/>
<dbReference type="PANTHER" id="PTHR11496:SF102">
    <property type="entry name" value="ALCOHOL DEHYDROGENASE 4"/>
    <property type="match status" value="1"/>
</dbReference>
<dbReference type="FunFam" id="3.40.50.1970:FF:000003">
    <property type="entry name" value="Alcohol dehydrogenase, iron-containing"/>
    <property type="match status" value="1"/>
</dbReference>
<protein>
    <submittedName>
        <fullName evidence="6">1,3-propanediol dehydrogenase</fullName>
        <ecNumber evidence="6">1.1.1.202</ecNumber>
    </submittedName>
</protein>
<dbReference type="AlphaFoldDB" id="A0A485M801"/>
<evidence type="ECO:0000256" key="3">
    <source>
        <dbReference type="ARBA" id="ARBA00023027"/>
    </source>
</evidence>
<dbReference type="GO" id="GO:0046872">
    <property type="term" value="F:metal ion binding"/>
    <property type="evidence" value="ECO:0007669"/>
    <property type="project" value="InterPro"/>
</dbReference>
<dbReference type="InterPro" id="IPR018211">
    <property type="entry name" value="ADH_Fe_CS"/>
</dbReference>
<dbReference type="PANTHER" id="PTHR11496">
    <property type="entry name" value="ALCOHOL DEHYDROGENASE"/>
    <property type="match status" value="1"/>
</dbReference>
<evidence type="ECO:0000256" key="2">
    <source>
        <dbReference type="ARBA" id="ARBA00023002"/>
    </source>
</evidence>
<dbReference type="PROSITE" id="PS00913">
    <property type="entry name" value="ADH_IRON_1"/>
    <property type="match status" value="1"/>
</dbReference>
<dbReference type="EMBL" id="CAADRM010000157">
    <property type="protein sequence ID" value="VFU18685.1"/>
    <property type="molecule type" value="Genomic_DNA"/>
</dbReference>
<dbReference type="EC" id="1.1.1.202" evidence="6"/>
<evidence type="ECO:0000256" key="1">
    <source>
        <dbReference type="ARBA" id="ARBA00007358"/>
    </source>
</evidence>
<dbReference type="Gene3D" id="3.40.50.1970">
    <property type="match status" value="1"/>
</dbReference>
<dbReference type="Gene3D" id="1.20.1090.10">
    <property type="entry name" value="Dehydroquinate synthase-like - alpha domain"/>
    <property type="match status" value="1"/>
</dbReference>
<dbReference type="InterPro" id="IPR001670">
    <property type="entry name" value="ADH_Fe/GldA"/>
</dbReference>
<dbReference type="Pfam" id="PF00465">
    <property type="entry name" value="Fe-ADH"/>
    <property type="match status" value="1"/>
</dbReference>
<sequence>MIPHYYQHFCPVKILSGHNAVSNIPFEMDILGCRRAMVVTDKGVVDAGLINLVREAFADSDKEIGYVFDEVLPDSSNRLVNKLAKLFEKEKCDCFLAVGGGSALDTAKGANIVISEGTDDILLLQGNEIIKKELLPMIAVPTTSGTGSEVTKVAVIYNEEKNIKMAFASDRLYPRVAVLDSRMTMTVPPKLTAATGMDALTHAMEAYTCMQKNPIDDVFARAAIELIRKYLVRAVENGKDEEARLGMANASLLAGIAFSNSMVGMVHALAHACGGVCHVPHGIANAILLPHGLEFNIQSIPRPIAELSGMLGGSIEFMEEKEQAMVTVSLVKNLLGRLNRISGLPVRLRDAGVAEDKLPAIASAAINDGALAFNPVEVSYDEALEVLKKAY</sequence>
<dbReference type="InterPro" id="IPR056798">
    <property type="entry name" value="ADH_Fe_C"/>
</dbReference>
<accession>A0A485M801</accession>
<dbReference type="CDD" id="cd14865">
    <property type="entry name" value="Fe-ADH-like"/>
    <property type="match status" value="1"/>
</dbReference>
<gene>
    <name evidence="6" type="primary">dhaT</name>
    <name evidence="6" type="ORF">SCFA_890024</name>
</gene>
<keyword evidence="3" id="KW-0520">NAD</keyword>
<evidence type="ECO:0000259" key="5">
    <source>
        <dbReference type="Pfam" id="PF25137"/>
    </source>
</evidence>
<dbReference type="FunFam" id="1.20.1090.10:FF:000001">
    <property type="entry name" value="Aldehyde-alcohol dehydrogenase"/>
    <property type="match status" value="1"/>
</dbReference>
<dbReference type="Pfam" id="PF25137">
    <property type="entry name" value="ADH_Fe_C"/>
    <property type="match status" value="1"/>
</dbReference>
<comment type="similarity">
    <text evidence="1">Belongs to the iron-containing alcohol dehydrogenase family.</text>
</comment>
<reference evidence="6" key="1">
    <citation type="submission" date="2019-03" db="EMBL/GenBank/DDBJ databases">
        <authorList>
            <person name="Hao L."/>
        </authorList>
    </citation>
    <scope>NUCLEOTIDE SEQUENCE</scope>
</reference>
<evidence type="ECO:0000313" key="6">
    <source>
        <dbReference type="EMBL" id="VFU18685.1"/>
    </source>
</evidence>
<organism evidence="6">
    <name type="scientific">anaerobic digester metagenome</name>
    <dbReference type="NCBI Taxonomy" id="1263854"/>
    <lineage>
        <taxon>unclassified sequences</taxon>
        <taxon>metagenomes</taxon>
        <taxon>ecological metagenomes</taxon>
    </lineage>
</organism>